<reference evidence="1" key="1">
    <citation type="journal article" date="2023" name="IScience">
        <title>Live-bearing cockroach genome reveals convergent evolutionary mechanisms linked to viviparity in insects and beyond.</title>
        <authorList>
            <person name="Fouks B."/>
            <person name="Harrison M.C."/>
            <person name="Mikhailova A.A."/>
            <person name="Marchal E."/>
            <person name="English S."/>
            <person name="Carruthers M."/>
            <person name="Jennings E.C."/>
            <person name="Chiamaka E.L."/>
            <person name="Frigard R.A."/>
            <person name="Pippel M."/>
            <person name="Attardo G.M."/>
            <person name="Benoit J.B."/>
            <person name="Bornberg-Bauer E."/>
            <person name="Tobe S.S."/>
        </authorList>
    </citation>
    <scope>NUCLEOTIDE SEQUENCE</scope>
    <source>
        <strain evidence="1">Stay&amp;Tobe</strain>
    </source>
</reference>
<comment type="caution">
    <text evidence="1">The sequence shown here is derived from an EMBL/GenBank/DDBJ whole genome shotgun (WGS) entry which is preliminary data.</text>
</comment>
<accession>A0AAD7ZCW2</accession>
<evidence type="ECO:0000313" key="1">
    <source>
        <dbReference type="EMBL" id="KAJ9577862.1"/>
    </source>
</evidence>
<evidence type="ECO:0000313" key="2">
    <source>
        <dbReference type="Proteomes" id="UP001233999"/>
    </source>
</evidence>
<dbReference type="EMBL" id="JASPKZ010009291">
    <property type="protein sequence ID" value="KAJ9577862.1"/>
    <property type="molecule type" value="Genomic_DNA"/>
</dbReference>
<gene>
    <name evidence="1" type="ORF">L9F63_025278</name>
</gene>
<dbReference type="Proteomes" id="UP001233999">
    <property type="component" value="Unassembled WGS sequence"/>
</dbReference>
<sequence>IKPKFTQFWSTNQWSSWVVHHYILRWFIRNIFINGKTKLNTSEEIKQAVYEIGSEVSE</sequence>
<organism evidence="1 2">
    <name type="scientific">Diploptera punctata</name>
    <name type="common">Pacific beetle cockroach</name>
    <dbReference type="NCBI Taxonomy" id="6984"/>
    <lineage>
        <taxon>Eukaryota</taxon>
        <taxon>Metazoa</taxon>
        <taxon>Ecdysozoa</taxon>
        <taxon>Arthropoda</taxon>
        <taxon>Hexapoda</taxon>
        <taxon>Insecta</taxon>
        <taxon>Pterygota</taxon>
        <taxon>Neoptera</taxon>
        <taxon>Polyneoptera</taxon>
        <taxon>Dictyoptera</taxon>
        <taxon>Blattodea</taxon>
        <taxon>Blaberoidea</taxon>
        <taxon>Blaberidae</taxon>
        <taxon>Diplopterinae</taxon>
        <taxon>Diploptera</taxon>
    </lineage>
</organism>
<dbReference type="AlphaFoldDB" id="A0AAD7ZCW2"/>
<proteinExistence type="predicted"/>
<feature type="non-terminal residue" evidence="1">
    <location>
        <position position="1"/>
    </location>
</feature>
<reference evidence="1" key="2">
    <citation type="submission" date="2023-05" db="EMBL/GenBank/DDBJ databases">
        <authorList>
            <person name="Fouks B."/>
        </authorList>
    </citation>
    <scope>NUCLEOTIDE SEQUENCE</scope>
    <source>
        <strain evidence="1">Stay&amp;Tobe</strain>
        <tissue evidence="1">Testes</tissue>
    </source>
</reference>
<protein>
    <submittedName>
        <fullName evidence="1">Uncharacterized protein</fullName>
    </submittedName>
</protein>
<keyword evidence="2" id="KW-1185">Reference proteome</keyword>
<name>A0AAD7ZCW2_DIPPU</name>
<feature type="non-terminal residue" evidence="1">
    <location>
        <position position="58"/>
    </location>
</feature>